<dbReference type="AlphaFoldDB" id="A0A2P2C3W9"/>
<accession>A0A2P2C3W9</accession>
<dbReference type="Pfam" id="PF00171">
    <property type="entry name" value="Aldedh"/>
    <property type="match status" value="1"/>
</dbReference>
<dbReference type="Gene3D" id="3.40.309.10">
    <property type="entry name" value="Aldehyde Dehydrogenase, Chain A, domain 2"/>
    <property type="match status" value="1"/>
</dbReference>
<dbReference type="InterPro" id="IPR016163">
    <property type="entry name" value="Ald_DH_C"/>
</dbReference>
<dbReference type="GO" id="GO:0016620">
    <property type="term" value="F:oxidoreductase activity, acting on the aldehyde or oxo group of donors, NAD or NADP as acceptor"/>
    <property type="evidence" value="ECO:0007669"/>
    <property type="project" value="InterPro"/>
</dbReference>
<dbReference type="EMBL" id="CZKA01000030">
    <property type="protein sequence ID" value="CUR56674.1"/>
    <property type="molecule type" value="Genomic_DNA"/>
</dbReference>
<reference evidence="2" key="1">
    <citation type="submission" date="2015-08" db="EMBL/GenBank/DDBJ databases">
        <authorList>
            <person name="Babu N.S."/>
            <person name="Beckwith C.J."/>
            <person name="Beseler K.G."/>
            <person name="Brison A."/>
            <person name="Carone J.V."/>
            <person name="Caskin T.P."/>
            <person name="Diamond M."/>
            <person name="Durham M.E."/>
            <person name="Foxe J.M."/>
            <person name="Go M."/>
            <person name="Henderson B.A."/>
            <person name="Jones I.B."/>
            <person name="McGettigan J.A."/>
            <person name="Micheletti S.J."/>
            <person name="Nasrallah M.E."/>
            <person name="Ortiz D."/>
            <person name="Piller C.R."/>
            <person name="Privatt S.R."/>
            <person name="Schneider S.L."/>
            <person name="Sharp S."/>
            <person name="Smith T.C."/>
            <person name="Stanton J.D."/>
            <person name="Ullery H.E."/>
            <person name="Wilson R.J."/>
            <person name="Serrano M.G."/>
            <person name="Buck G."/>
            <person name="Lee V."/>
            <person name="Wang Y."/>
            <person name="Carvalho R."/>
            <person name="Voegtly L."/>
            <person name="Shi R."/>
            <person name="Duckworth R."/>
            <person name="Johnson A."/>
            <person name="Loviza R."/>
            <person name="Walstead R."/>
            <person name="Shah Z."/>
            <person name="Kiflezghi M."/>
            <person name="Wade K."/>
            <person name="Ball S.L."/>
            <person name="Bradley K.W."/>
            <person name="Asai D.J."/>
            <person name="Bowman C.A."/>
            <person name="Russell D.A."/>
            <person name="Pope W.H."/>
            <person name="Jacobs-Sera D."/>
            <person name="Hendrix R.W."/>
            <person name="Hatfull G.F."/>
        </authorList>
    </citation>
    <scope>NUCLEOTIDE SEQUENCE</scope>
</reference>
<name>A0A2P2C3W9_9ZZZZ</name>
<evidence type="ECO:0000313" key="2">
    <source>
        <dbReference type="EMBL" id="CUR56674.1"/>
    </source>
</evidence>
<evidence type="ECO:0000259" key="1">
    <source>
        <dbReference type="Pfam" id="PF00171"/>
    </source>
</evidence>
<dbReference type="InterPro" id="IPR015590">
    <property type="entry name" value="Aldehyde_DH_dom"/>
</dbReference>
<feature type="domain" description="Aldehyde dehydrogenase" evidence="1">
    <location>
        <begin position="6"/>
        <end position="63"/>
    </location>
</feature>
<organism evidence="2">
    <name type="scientific">metagenome</name>
    <dbReference type="NCBI Taxonomy" id="256318"/>
    <lineage>
        <taxon>unclassified sequences</taxon>
        <taxon>metagenomes</taxon>
    </lineage>
</organism>
<gene>
    <name evidence="2" type="ORF">NOCA2360002</name>
</gene>
<sequence>MHGPFIVLLPDADLDAAVTSAMVARFRGGGQAGTAANSFHVHADIAPDFTHRLANAVRQLTVRPG</sequence>
<dbReference type="SUPFAM" id="SSF53720">
    <property type="entry name" value="ALDH-like"/>
    <property type="match status" value="1"/>
</dbReference>
<dbReference type="InterPro" id="IPR016161">
    <property type="entry name" value="Ald_DH/histidinol_DH"/>
</dbReference>
<protein>
    <recommendedName>
        <fullName evidence="1">Aldehyde dehydrogenase domain-containing protein</fullName>
    </recommendedName>
</protein>
<proteinExistence type="predicted"/>